<dbReference type="EMBL" id="LSRQ01001443">
    <property type="protein sequence ID" value="OAY77862.1"/>
    <property type="molecule type" value="Genomic_DNA"/>
</dbReference>
<evidence type="ECO:0000313" key="6">
    <source>
        <dbReference type="Proteomes" id="UP000092600"/>
    </source>
</evidence>
<feature type="repeat" description="WD" evidence="4">
    <location>
        <begin position="575"/>
        <end position="610"/>
    </location>
</feature>
<accession>A0A199VL09</accession>
<dbReference type="FunFam" id="2.130.10.10:FF:000167">
    <property type="entry name" value="Actin-interacting protein 1"/>
    <property type="match status" value="1"/>
</dbReference>
<dbReference type="SMART" id="SM00320">
    <property type="entry name" value="WD40"/>
    <property type="match status" value="10"/>
</dbReference>
<evidence type="ECO:0000256" key="2">
    <source>
        <dbReference type="ARBA" id="ARBA00022737"/>
    </source>
</evidence>
<feature type="repeat" description="WD" evidence="4">
    <location>
        <begin position="184"/>
        <end position="225"/>
    </location>
</feature>
<name>A0A199VL09_ANACO</name>
<dbReference type="Proteomes" id="UP000092600">
    <property type="component" value="Unassembled WGS sequence"/>
</dbReference>
<dbReference type="PROSITE" id="PS50294">
    <property type="entry name" value="WD_REPEATS_REGION"/>
    <property type="match status" value="4"/>
</dbReference>
<dbReference type="AlphaFoldDB" id="A0A199VL09"/>
<keyword evidence="1 4" id="KW-0853">WD repeat</keyword>
<evidence type="ECO:0000313" key="5">
    <source>
        <dbReference type="EMBL" id="OAY77862.1"/>
    </source>
</evidence>
<dbReference type="InterPro" id="IPR036322">
    <property type="entry name" value="WD40_repeat_dom_sf"/>
</dbReference>
<protein>
    <submittedName>
        <fullName evidence="5">66 kDa stress protein</fullName>
    </submittedName>
</protein>
<dbReference type="InterPro" id="IPR019775">
    <property type="entry name" value="WD40_repeat_CS"/>
</dbReference>
<reference evidence="5 6" key="1">
    <citation type="journal article" date="2016" name="DNA Res.">
        <title>The draft genome of MD-2 pineapple using hybrid error correction of long reads.</title>
        <authorList>
            <person name="Redwan R.M."/>
            <person name="Saidin A."/>
            <person name="Kumar S.V."/>
        </authorList>
    </citation>
    <scope>NUCLEOTIDE SEQUENCE [LARGE SCALE GENOMIC DNA]</scope>
    <source>
        <strain evidence="6">cv. MD2</strain>
        <tissue evidence="5">Leaf</tissue>
    </source>
</reference>
<evidence type="ECO:0000256" key="4">
    <source>
        <dbReference type="PROSITE-ProRule" id="PRU00221"/>
    </source>
</evidence>
<comment type="function">
    <text evidence="3">Binds actin. Enhances the F-actin depolymerization activity of actin-depolymerizing factor (ADF) proteins.</text>
</comment>
<feature type="repeat" description="WD" evidence="4">
    <location>
        <begin position="488"/>
        <end position="520"/>
    </location>
</feature>
<feature type="repeat" description="WD" evidence="4">
    <location>
        <begin position="53"/>
        <end position="94"/>
    </location>
</feature>
<organism evidence="5 6">
    <name type="scientific">Ananas comosus</name>
    <name type="common">Pineapple</name>
    <name type="synonym">Ananas ananas</name>
    <dbReference type="NCBI Taxonomy" id="4615"/>
    <lineage>
        <taxon>Eukaryota</taxon>
        <taxon>Viridiplantae</taxon>
        <taxon>Streptophyta</taxon>
        <taxon>Embryophyta</taxon>
        <taxon>Tracheophyta</taxon>
        <taxon>Spermatophyta</taxon>
        <taxon>Magnoliopsida</taxon>
        <taxon>Liliopsida</taxon>
        <taxon>Poales</taxon>
        <taxon>Bromeliaceae</taxon>
        <taxon>Bromelioideae</taxon>
        <taxon>Ananas</taxon>
    </lineage>
</organism>
<evidence type="ECO:0000256" key="1">
    <source>
        <dbReference type="ARBA" id="ARBA00022574"/>
    </source>
</evidence>
<dbReference type="PANTHER" id="PTHR19856:SF0">
    <property type="entry name" value="WD REPEAT-CONTAINING PROTEIN 1"/>
    <property type="match status" value="1"/>
</dbReference>
<keyword evidence="2" id="KW-0677">Repeat</keyword>
<dbReference type="PROSITE" id="PS50082">
    <property type="entry name" value="WD_REPEATS_2"/>
    <property type="match status" value="6"/>
</dbReference>
<feature type="repeat" description="WD" evidence="4">
    <location>
        <begin position="531"/>
        <end position="572"/>
    </location>
</feature>
<dbReference type="PANTHER" id="PTHR19856">
    <property type="entry name" value="WD-REPEATCONTAINING PROTEIN WDR1"/>
    <property type="match status" value="1"/>
</dbReference>
<dbReference type="GO" id="GO:0030864">
    <property type="term" value="C:cortical actin cytoskeleton"/>
    <property type="evidence" value="ECO:0007669"/>
    <property type="project" value="TreeGrafter"/>
</dbReference>
<dbReference type="InterPro" id="IPR001680">
    <property type="entry name" value="WD40_rpt"/>
</dbReference>
<dbReference type="PROSITE" id="PS00678">
    <property type="entry name" value="WD_REPEATS_1"/>
    <property type="match status" value="1"/>
</dbReference>
<feature type="repeat" description="WD" evidence="4">
    <location>
        <begin position="229"/>
        <end position="270"/>
    </location>
</feature>
<dbReference type="SUPFAM" id="SSF50978">
    <property type="entry name" value="WD40 repeat-like"/>
    <property type="match status" value="2"/>
</dbReference>
<dbReference type="GO" id="GO:0030042">
    <property type="term" value="P:actin filament depolymerization"/>
    <property type="evidence" value="ECO:0007669"/>
    <property type="project" value="TreeGrafter"/>
</dbReference>
<dbReference type="FunFam" id="2.130.10.10:FF:000102">
    <property type="entry name" value="Actin-interacting protein 1"/>
    <property type="match status" value="1"/>
</dbReference>
<proteinExistence type="predicted"/>
<gene>
    <name evidence="5" type="ORF">ACMD2_18445</name>
</gene>
<dbReference type="InterPro" id="IPR015943">
    <property type="entry name" value="WD40/YVTN_repeat-like_dom_sf"/>
</dbReference>
<dbReference type="Gene3D" id="2.130.10.10">
    <property type="entry name" value="YVTN repeat-like/Quinoprotein amine dehydrogenase"/>
    <property type="match status" value="2"/>
</dbReference>
<sequence>MGELSETYACAPATERGRGILISGDAATSTIAYCCGRSVVLRRLDAPLEAEAYGEHAHAATAARFSPNGEWVASADVSGAVRVWGRRGDRALKAEFRVLSGRIDDLQWSPDGLRIVASGDGKGKSFVRAFMWDSGTNVGEFDGHSRRVLSCAFKPTRPFRIVTCGEDFLVNFYEGPPFKFKQSHREHSNFVNCIRFSPDGTKFISVSSDKKGLIYDGKTGAKIGELLTEDGHKGSIYAVSWSPDSKQVLTVSADKTAKVWDITEDGNAKVNRTLIPPGSGGVDDMLVGGLWLNDYLVVVSLGGTFNVYSASVPDKEPVTFSGHIKTVGALACVPLNGQKTILSTSYDGVIIRWIQGIGYAGRLVRKDNTQIKCFTAVEEELITSGFDNKVWRIPLNGDQCGDGEAVDVGSQPKDLSVAVQKPEIVLVATDSGVVMLRGNKVASTINVGYTVSALAIAPDGSEAIVGGQDGKLHIYSVNGDSLTEEAVLEKHRGAITVIHYSPDASMFASADTNREAVVWDRVTREVKLKNMLYHTARINCVAWCPDSRLIATGSLDTSVIVYEVDKPASTRITIKGAHLGGVYGLSFVDENSVVSAGEDACIRMWRLTQQ</sequence>
<evidence type="ECO:0000256" key="3">
    <source>
        <dbReference type="ARBA" id="ARBA00058835"/>
    </source>
</evidence>
<dbReference type="CDD" id="cd00200">
    <property type="entry name" value="WD40"/>
    <property type="match status" value="1"/>
</dbReference>
<comment type="caution">
    <text evidence="5">The sequence shown here is derived from an EMBL/GenBank/DDBJ whole genome shotgun (WGS) entry which is preliminary data.</text>
</comment>
<dbReference type="GO" id="GO:0051015">
    <property type="term" value="F:actin filament binding"/>
    <property type="evidence" value="ECO:0007669"/>
    <property type="project" value="TreeGrafter"/>
</dbReference>
<dbReference type="Pfam" id="PF00400">
    <property type="entry name" value="WD40"/>
    <property type="match status" value="7"/>
</dbReference>
<dbReference type="STRING" id="4615.A0A199VL09"/>